<dbReference type="EMBL" id="JQ941664">
    <property type="protein sequence ID" value="AFR67089.1"/>
    <property type="molecule type" value="Viral_cRNA"/>
</dbReference>
<dbReference type="KEGG" id="vg:21011844"/>
<dbReference type="RefSeq" id="YP_009094396.1">
    <property type="nucleotide sequence ID" value="NC_025396.1"/>
</dbReference>
<accession>J9UGT5</accession>
<evidence type="ECO:0000256" key="1">
    <source>
        <dbReference type="SAM" id="MobiDB-lite"/>
    </source>
</evidence>
<dbReference type="GeneID" id="21011844"/>
<protein>
    <submittedName>
        <fullName evidence="2">Polymerase-associated protein</fullName>
    </submittedName>
</protein>
<feature type="region of interest" description="Disordered" evidence="1">
    <location>
        <begin position="26"/>
        <end position="48"/>
    </location>
</feature>
<sequence>MEHFNPKEVCRSYDLAALMNNIKDIPEDGELDENQEEKPTGKNSLVGRDLSSKKVYPVEIRLEELEEKGNDDLDWEGDLLKIVESCESDKSVDIYEEKDLKHPIKPSEEYFPRDPVRSVKKPKDGLLMDIACPILIGVGEINKIVGILEFFNLYHDIDYNLEWDERGMIMIKKAGVSNCGPSTINKTSSTGQSDNKLFNGVMDTINRGIRIKKKYGKGFLKIDAENLPITHHEIYGIIQKMDQNLKTTDGLKLLLRKAKGTKSMVKSMDLDNIIFL</sequence>
<gene>
    <name evidence="2" type="primary">P</name>
</gene>
<dbReference type="Proteomes" id="UP000132362">
    <property type="component" value="Segment"/>
</dbReference>
<reference evidence="2 3" key="1">
    <citation type="journal article" date="2012" name="Virology">
        <title>Malakal virus from Africa and Kimberley virus from Australia are geographic variants of a widely distributed ephemerovirus.</title>
        <authorList>
            <person name="Blasdell K.R."/>
            <person name="Voysey R."/>
            <person name="Bulach D.M."/>
            <person name="Trinidad L."/>
            <person name="Tesh R.B."/>
            <person name="Boyle D.B."/>
            <person name="Walker P.J."/>
        </authorList>
    </citation>
    <scope>NUCLEOTIDE SEQUENCE [LARGE SCALE GENOMIC DNA]</scope>
    <source>
        <strain evidence="2">CS368</strain>
    </source>
</reference>
<name>J9UGT5_9RHAB</name>
<evidence type="ECO:0000313" key="2">
    <source>
        <dbReference type="EMBL" id="AFR67089.1"/>
    </source>
</evidence>
<dbReference type="OrthoDB" id="26928at10239"/>
<evidence type="ECO:0000313" key="3">
    <source>
        <dbReference type="Proteomes" id="UP000132362"/>
    </source>
</evidence>
<organism evidence="2 3">
    <name type="scientific">Kimberley virus</name>
    <dbReference type="NCBI Taxonomy" id="318835"/>
    <lineage>
        <taxon>Viruses</taxon>
        <taxon>Riboviria</taxon>
        <taxon>Orthornavirae</taxon>
        <taxon>Negarnaviricota</taxon>
        <taxon>Haploviricotina</taxon>
        <taxon>Monjiviricetes</taxon>
        <taxon>Mononegavirales</taxon>
        <taxon>Rhabdoviridae</taxon>
        <taxon>Alpharhabdovirinae</taxon>
        <taxon>Ephemerovirus</taxon>
        <taxon>Ephemerovirus kimberley</taxon>
    </lineage>
</organism>
<keyword evidence="3" id="KW-1185">Reference proteome</keyword>
<proteinExistence type="predicted"/>